<evidence type="ECO:0000256" key="5">
    <source>
        <dbReference type="ARBA" id="ARBA00023136"/>
    </source>
</evidence>
<dbReference type="AlphaFoldDB" id="A0AAV5QX04"/>
<dbReference type="Pfam" id="PF09451">
    <property type="entry name" value="ATG27"/>
    <property type="match status" value="1"/>
</dbReference>
<evidence type="ECO:0000313" key="8">
    <source>
        <dbReference type="Proteomes" id="UP001378960"/>
    </source>
</evidence>
<organism evidence="7 8">
    <name type="scientific">Pichia kluyveri</name>
    <name type="common">Yeast</name>
    <dbReference type="NCBI Taxonomy" id="36015"/>
    <lineage>
        <taxon>Eukaryota</taxon>
        <taxon>Fungi</taxon>
        <taxon>Dikarya</taxon>
        <taxon>Ascomycota</taxon>
        <taxon>Saccharomycotina</taxon>
        <taxon>Pichiomycetes</taxon>
        <taxon>Pichiales</taxon>
        <taxon>Pichiaceae</taxon>
        <taxon>Pichia</taxon>
    </lineage>
</organism>
<evidence type="ECO:0000256" key="4">
    <source>
        <dbReference type="ARBA" id="ARBA00022989"/>
    </source>
</evidence>
<dbReference type="InterPro" id="IPR018939">
    <property type="entry name" value="Autophagy-rel_prot_27"/>
</dbReference>
<keyword evidence="5 6" id="KW-0472">Membrane</keyword>
<dbReference type="EMBL" id="BTGB01000001">
    <property type="protein sequence ID" value="GMM43532.1"/>
    <property type="molecule type" value="Genomic_DNA"/>
</dbReference>
<protein>
    <recommendedName>
        <fullName evidence="9">Autophagy-related protein 27</fullName>
    </recommendedName>
</protein>
<sequence>MNFFIFLLISIVSAFDISKFPFDSLLINDDALGIHTLKLSHNTPPSTIFDDWYFLFSKGPSDAAKIGNGCPDDSTVCAIISNTFGDNNKDKNLIQSFSLNLDNVNFIGNNNLTANWENVKYGDLNLNVNINFECSDSFDDDIQWIDPTYLIQNDLTFSWKNKYFCSSDGKDNNGDNNNDNNKPKNESSMGFFGSFIIISAIIFAAYLVAQAWYNTSTMGTSSEFLNELFDTVIESLSTIPRILMEIIGKITGSSSSSRGGYSAV</sequence>
<accession>A0AAV5QX04</accession>
<feature type="transmembrane region" description="Helical" evidence="6">
    <location>
        <begin position="189"/>
        <end position="209"/>
    </location>
</feature>
<keyword evidence="4 6" id="KW-1133">Transmembrane helix</keyword>
<gene>
    <name evidence="7" type="ORF">DAPK24_001070</name>
</gene>
<evidence type="ECO:0000256" key="3">
    <source>
        <dbReference type="ARBA" id="ARBA00022729"/>
    </source>
</evidence>
<evidence type="ECO:0000256" key="2">
    <source>
        <dbReference type="ARBA" id="ARBA00022692"/>
    </source>
</evidence>
<keyword evidence="8" id="KW-1185">Reference proteome</keyword>
<evidence type="ECO:0000256" key="1">
    <source>
        <dbReference type="ARBA" id="ARBA00004167"/>
    </source>
</evidence>
<keyword evidence="3" id="KW-0732">Signal</keyword>
<comment type="subcellular location">
    <subcellularLocation>
        <location evidence="1">Membrane</location>
        <topology evidence="1">Single-pass membrane protein</topology>
    </subcellularLocation>
</comment>
<evidence type="ECO:0000256" key="6">
    <source>
        <dbReference type="SAM" id="Phobius"/>
    </source>
</evidence>
<name>A0AAV5QX04_PICKL</name>
<dbReference type="Proteomes" id="UP001378960">
    <property type="component" value="Unassembled WGS sequence"/>
</dbReference>
<proteinExistence type="predicted"/>
<comment type="caution">
    <text evidence="7">The sequence shown here is derived from an EMBL/GenBank/DDBJ whole genome shotgun (WGS) entry which is preliminary data.</text>
</comment>
<evidence type="ECO:0000313" key="7">
    <source>
        <dbReference type="EMBL" id="GMM43532.1"/>
    </source>
</evidence>
<reference evidence="7 8" key="1">
    <citation type="journal article" date="2023" name="Elife">
        <title>Identification of key yeast species and microbe-microbe interactions impacting larval growth of Drosophila in the wild.</title>
        <authorList>
            <person name="Mure A."/>
            <person name="Sugiura Y."/>
            <person name="Maeda R."/>
            <person name="Honda K."/>
            <person name="Sakurai N."/>
            <person name="Takahashi Y."/>
            <person name="Watada M."/>
            <person name="Katoh T."/>
            <person name="Gotoh A."/>
            <person name="Gotoh Y."/>
            <person name="Taniguchi I."/>
            <person name="Nakamura K."/>
            <person name="Hayashi T."/>
            <person name="Katayama T."/>
            <person name="Uemura T."/>
            <person name="Hattori Y."/>
        </authorList>
    </citation>
    <scope>NUCLEOTIDE SEQUENCE [LARGE SCALE GENOMIC DNA]</scope>
    <source>
        <strain evidence="7 8">PK-24</strain>
    </source>
</reference>
<evidence type="ECO:0008006" key="9">
    <source>
        <dbReference type="Google" id="ProtNLM"/>
    </source>
</evidence>
<dbReference type="GO" id="GO:0016020">
    <property type="term" value="C:membrane"/>
    <property type="evidence" value="ECO:0007669"/>
    <property type="project" value="UniProtKB-SubCell"/>
</dbReference>
<keyword evidence="2 6" id="KW-0812">Transmembrane</keyword>